<feature type="domain" description="hAT-like transposase RNase-H fold" evidence="2">
    <location>
        <begin position="1"/>
        <end position="62"/>
    </location>
</feature>
<dbReference type="AlphaFoldDB" id="A0AAP0S4A8"/>
<dbReference type="Pfam" id="PF14372">
    <property type="entry name" value="hAT-like_RNase-H"/>
    <property type="match status" value="1"/>
</dbReference>
<protein>
    <recommendedName>
        <fullName evidence="5">hAT-like transposase RNase-H fold domain-containing protein</fullName>
    </recommendedName>
</protein>
<gene>
    <name evidence="3" type="ORF">L1049_017474</name>
</gene>
<dbReference type="Proteomes" id="UP001415857">
    <property type="component" value="Unassembled WGS sequence"/>
</dbReference>
<dbReference type="InterPro" id="IPR012337">
    <property type="entry name" value="RNaseH-like_sf"/>
</dbReference>
<dbReference type="InterPro" id="IPR008906">
    <property type="entry name" value="HATC_C_dom"/>
</dbReference>
<evidence type="ECO:0008006" key="5">
    <source>
        <dbReference type="Google" id="ProtNLM"/>
    </source>
</evidence>
<comment type="caution">
    <text evidence="3">The sequence shown here is derived from an EMBL/GenBank/DDBJ whole genome shotgun (WGS) entry which is preliminary data.</text>
</comment>
<organism evidence="3 4">
    <name type="scientific">Liquidambar formosana</name>
    <name type="common">Formosan gum</name>
    <dbReference type="NCBI Taxonomy" id="63359"/>
    <lineage>
        <taxon>Eukaryota</taxon>
        <taxon>Viridiplantae</taxon>
        <taxon>Streptophyta</taxon>
        <taxon>Embryophyta</taxon>
        <taxon>Tracheophyta</taxon>
        <taxon>Spermatophyta</taxon>
        <taxon>Magnoliopsida</taxon>
        <taxon>eudicotyledons</taxon>
        <taxon>Gunneridae</taxon>
        <taxon>Pentapetalae</taxon>
        <taxon>Saxifragales</taxon>
        <taxon>Altingiaceae</taxon>
        <taxon>Liquidambar</taxon>
    </lineage>
</organism>
<feature type="domain" description="HAT C-terminal dimerisation" evidence="1">
    <location>
        <begin position="136"/>
        <end position="172"/>
    </location>
</feature>
<dbReference type="PANTHER" id="PTHR23272">
    <property type="entry name" value="BED FINGER-RELATED"/>
    <property type="match status" value="1"/>
</dbReference>
<dbReference type="EMBL" id="JBBPBK010000003">
    <property type="protein sequence ID" value="KAK9289003.1"/>
    <property type="molecule type" value="Genomic_DNA"/>
</dbReference>
<dbReference type="PANTHER" id="PTHR23272:SF161">
    <property type="entry name" value="ZINC FINGER BED DOMAIN-CONTAINING PROTEIN RICESLEEPER 1-LIKE"/>
    <property type="match status" value="1"/>
</dbReference>
<evidence type="ECO:0000259" key="2">
    <source>
        <dbReference type="Pfam" id="PF14372"/>
    </source>
</evidence>
<dbReference type="SUPFAM" id="SSF53098">
    <property type="entry name" value="Ribonuclease H-like"/>
    <property type="match status" value="1"/>
</dbReference>
<sequence>MKRKFKKYWGNFDNSNMLLYVVVVLDPRYKLKYLKFWVGTCCEATKSKELLKKIKDALTHLYWGNFDNSNMLLYVVVVLDPRYKMKYLKFWVGTCCEATKSKELLKKIKDALTHLYDWYLENNASTIVQEKSSSQTMASESAFSMGGCIIDPFCSNLSPNMVEALICTQNWIRASSTTIGLRDGMDEVEEYEQLEGDLVDMIVVERTVITD</sequence>
<accession>A0AAP0S4A8</accession>
<evidence type="ECO:0000313" key="3">
    <source>
        <dbReference type="EMBL" id="KAK9289003.1"/>
    </source>
</evidence>
<dbReference type="Pfam" id="PF05699">
    <property type="entry name" value="Dimer_Tnp_hAT"/>
    <property type="match status" value="1"/>
</dbReference>
<dbReference type="GO" id="GO:0003677">
    <property type="term" value="F:DNA binding"/>
    <property type="evidence" value="ECO:0007669"/>
    <property type="project" value="InterPro"/>
</dbReference>
<proteinExistence type="predicted"/>
<reference evidence="3 4" key="1">
    <citation type="journal article" date="2024" name="Plant J.">
        <title>Genome sequences and population genomics reveal climatic adaptation and genomic divergence between two closely related sweetgum species.</title>
        <authorList>
            <person name="Xu W.Q."/>
            <person name="Ren C.Q."/>
            <person name="Zhang X.Y."/>
            <person name="Comes H.P."/>
            <person name="Liu X.H."/>
            <person name="Li Y.G."/>
            <person name="Kettle C.J."/>
            <person name="Jalonen R."/>
            <person name="Gaisberger H."/>
            <person name="Ma Y.Z."/>
            <person name="Qiu Y.X."/>
        </authorList>
    </citation>
    <scope>NUCLEOTIDE SEQUENCE [LARGE SCALE GENOMIC DNA]</scope>
    <source>
        <strain evidence="3">Hangzhou</strain>
    </source>
</reference>
<evidence type="ECO:0000313" key="4">
    <source>
        <dbReference type="Proteomes" id="UP001415857"/>
    </source>
</evidence>
<keyword evidence="4" id="KW-1185">Reference proteome</keyword>
<name>A0AAP0S4A8_LIQFO</name>
<evidence type="ECO:0000259" key="1">
    <source>
        <dbReference type="Pfam" id="PF05699"/>
    </source>
</evidence>
<dbReference type="InterPro" id="IPR025525">
    <property type="entry name" value="hAT-like_transposase_RNase-H"/>
</dbReference>
<dbReference type="GO" id="GO:0046983">
    <property type="term" value="F:protein dimerization activity"/>
    <property type="evidence" value="ECO:0007669"/>
    <property type="project" value="InterPro"/>
</dbReference>